<dbReference type="Gene3D" id="3.40.50.720">
    <property type="entry name" value="NAD(P)-binding Rossmann-like Domain"/>
    <property type="match status" value="1"/>
</dbReference>
<dbReference type="NCBIfam" id="TIGR01214">
    <property type="entry name" value="rmlD"/>
    <property type="match status" value="1"/>
</dbReference>
<dbReference type="GO" id="GO:0005829">
    <property type="term" value="C:cytosol"/>
    <property type="evidence" value="ECO:0007669"/>
    <property type="project" value="TreeGrafter"/>
</dbReference>
<keyword evidence="2" id="KW-0521">NADP</keyword>
<dbReference type="RefSeq" id="WP_072848086.1">
    <property type="nucleotide sequence ID" value="NZ_FQVI01000001.1"/>
</dbReference>
<dbReference type="GO" id="GO:0008831">
    <property type="term" value="F:dTDP-4-dehydrorhamnose reductase activity"/>
    <property type="evidence" value="ECO:0007669"/>
    <property type="project" value="UniProtKB-EC"/>
</dbReference>
<accession>A0A1M4SB10</accession>
<dbReference type="Pfam" id="PF04321">
    <property type="entry name" value="RmlD_sub_bind"/>
    <property type="match status" value="1"/>
</dbReference>
<evidence type="ECO:0000256" key="1">
    <source>
        <dbReference type="ARBA" id="ARBA00010944"/>
    </source>
</evidence>
<reference evidence="4 5" key="1">
    <citation type="submission" date="2016-11" db="EMBL/GenBank/DDBJ databases">
        <authorList>
            <person name="Jaros S."/>
            <person name="Januszkiewicz K."/>
            <person name="Wedrychowicz H."/>
        </authorList>
    </citation>
    <scope>NUCLEOTIDE SEQUENCE [LARGE SCALE GENOMIC DNA]</scope>
    <source>
        <strain evidence="4 5">DSM 17459</strain>
    </source>
</reference>
<dbReference type="InterPro" id="IPR005913">
    <property type="entry name" value="dTDP_dehydrorham_reduct"/>
</dbReference>
<keyword evidence="5" id="KW-1185">Reference proteome</keyword>
<proteinExistence type="inferred from homology"/>
<dbReference type="EC" id="1.1.1.133" evidence="2"/>
<dbReference type="STRING" id="1122155.SAMN02745158_00019"/>
<dbReference type="CDD" id="cd05254">
    <property type="entry name" value="dTDP_HR_like_SDR_e"/>
    <property type="match status" value="1"/>
</dbReference>
<dbReference type="EMBL" id="FQVI01000001">
    <property type="protein sequence ID" value="SHE29379.1"/>
    <property type="molecule type" value="Genomic_DNA"/>
</dbReference>
<dbReference type="GO" id="GO:0019305">
    <property type="term" value="P:dTDP-rhamnose biosynthetic process"/>
    <property type="evidence" value="ECO:0007669"/>
    <property type="project" value="UniProtKB-UniPathway"/>
</dbReference>
<dbReference type="Gene3D" id="3.90.25.10">
    <property type="entry name" value="UDP-galactose 4-epimerase, domain 1"/>
    <property type="match status" value="1"/>
</dbReference>
<gene>
    <name evidence="4" type="ORF">SAMN02745158_00019</name>
</gene>
<dbReference type="InterPro" id="IPR036291">
    <property type="entry name" value="NAD(P)-bd_dom_sf"/>
</dbReference>
<dbReference type="OrthoDB" id="9803892at2"/>
<dbReference type="AlphaFoldDB" id="A0A1M4SB10"/>
<dbReference type="InterPro" id="IPR029903">
    <property type="entry name" value="RmlD-like-bd"/>
</dbReference>
<name>A0A1M4SB10_9CLOT</name>
<organism evidence="4 5">
    <name type="scientific">Lactonifactor longoviformis DSM 17459</name>
    <dbReference type="NCBI Taxonomy" id="1122155"/>
    <lineage>
        <taxon>Bacteria</taxon>
        <taxon>Bacillati</taxon>
        <taxon>Bacillota</taxon>
        <taxon>Clostridia</taxon>
        <taxon>Eubacteriales</taxon>
        <taxon>Clostridiaceae</taxon>
        <taxon>Lactonifactor</taxon>
    </lineage>
</organism>
<protein>
    <recommendedName>
        <fullName evidence="2">dTDP-4-dehydrorhamnose reductase</fullName>
        <ecNumber evidence="2">1.1.1.133</ecNumber>
    </recommendedName>
</protein>
<keyword evidence="2" id="KW-0560">Oxidoreductase</keyword>
<evidence type="ECO:0000259" key="3">
    <source>
        <dbReference type="Pfam" id="PF04321"/>
    </source>
</evidence>
<feature type="domain" description="RmlD-like substrate binding" evidence="3">
    <location>
        <begin position="8"/>
        <end position="284"/>
    </location>
</feature>
<dbReference type="Proteomes" id="UP000184245">
    <property type="component" value="Unassembled WGS sequence"/>
</dbReference>
<comment type="pathway">
    <text evidence="2">Carbohydrate biosynthesis; dTDP-L-rhamnose biosynthesis.</text>
</comment>
<evidence type="ECO:0000313" key="4">
    <source>
        <dbReference type="EMBL" id="SHE29379.1"/>
    </source>
</evidence>
<dbReference type="PANTHER" id="PTHR10491">
    <property type="entry name" value="DTDP-4-DEHYDRORHAMNOSE REDUCTASE"/>
    <property type="match status" value="1"/>
</dbReference>
<dbReference type="UniPathway" id="UPA00124"/>
<dbReference type="SUPFAM" id="SSF51735">
    <property type="entry name" value="NAD(P)-binding Rossmann-fold domains"/>
    <property type="match status" value="1"/>
</dbReference>
<evidence type="ECO:0000256" key="2">
    <source>
        <dbReference type="RuleBase" id="RU364082"/>
    </source>
</evidence>
<comment type="similarity">
    <text evidence="1 2">Belongs to the dTDP-4-dehydrorhamnose reductase family.</text>
</comment>
<sequence length="286" mass="31974">MRNTQLGRVWIAGADGRVAREFVKLLDTRETELFLTDREDRDVSDADGVNMFAEMNRPDVIINCAGITDVQLCETEPELAYRVNALGARNLAVAARRVNARIVQLSTDDVFDGKTDTYYSEFDQPAPFTVYGKSKLAGENFVKDLAPKHLIIRSSWVYGEGKNFVNDLLESARGEKEILVPENQVAAPTSALEVAKCILRLLTEEAYGTYHAVCSGSCSRYEFAAKILQLAGLEARIIPAFSDDLPDISMRPARSVLYNMMLRISCMETPVSWQEALETYIRSLKN</sequence>
<evidence type="ECO:0000313" key="5">
    <source>
        <dbReference type="Proteomes" id="UP000184245"/>
    </source>
</evidence>
<dbReference type="PANTHER" id="PTHR10491:SF4">
    <property type="entry name" value="METHIONINE ADENOSYLTRANSFERASE 2 SUBUNIT BETA"/>
    <property type="match status" value="1"/>
</dbReference>
<comment type="function">
    <text evidence="2">Catalyzes the reduction of dTDP-6-deoxy-L-lyxo-4-hexulose to yield dTDP-L-rhamnose.</text>
</comment>